<comment type="caution">
    <text evidence="2">The sequence shown here is derived from an EMBL/GenBank/DDBJ whole genome shotgun (WGS) entry which is preliminary data.</text>
</comment>
<gene>
    <name evidence="2" type="ORF">C7S10_16660</name>
</gene>
<keyword evidence="1" id="KW-0472">Membrane</keyword>
<dbReference type="EMBL" id="PYXZ01000007">
    <property type="protein sequence ID" value="PUA80167.1"/>
    <property type="molecule type" value="Genomic_DNA"/>
</dbReference>
<organism evidence="2 3">
    <name type="scientific">Nocardioides currus</name>
    <dbReference type="NCBI Taxonomy" id="2133958"/>
    <lineage>
        <taxon>Bacteria</taxon>
        <taxon>Bacillati</taxon>
        <taxon>Actinomycetota</taxon>
        <taxon>Actinomycetes</taxon>
        <taxon>Propionibacteriales</taxon>
        <taxon>Nocardioidaceae</taxon>
        <taxon>Nocardioides</taxon>
    </lineage>
</organism>
<keyword evidence="1" id="KW-0812">Transmembrane</keyword>
<protein>
    <submittedName>
        <fullName evidence="2">Sodium:proton antiporter</fullName>
    </submittedName>
</protein>
<reference evidence="2 3" key="1">
    <citation type="submission" date="2018-03" db="EMBL/GenBank/DDBJ databases">
        <authorList>
            <person name="Keele B.F."/>
        </authorList>
    </citation>
    <scope>NUCLEOTIDE SEQUENCE [LARGE SCALE GENOMIC DNA]</scope>
    <source>
        <strain evidence="2 3">IB-3</strain>
    </source>
</reference>
<dbReference type="RefSeq" id="WP_108345557.1">
    <property type="nucleotide sequence ID" value="NZ_PYXZ01000007.1"/>
</dbReference>
<dbReference type="AlphaFoldDB" id="A0A2R7YUS9"/>
<keyword evidence="1" id="KW-1133">Transmembrane helix</keyword>
<dbReference type="Pfam" id="PF19853">
    <property type="entry name" value="DUF6328"/>
    <property type="match status" value="1"/>
</dbReference>
<evidence type="ECO:0000313" key="3">
    <source>
        <dbReference type="Proteomes" id="UP000244867"/>
    </source>
</evidence>
<dbReference type="Proteomes" id="UP000244867">
    <property type="component" value="Unassembled WGS sequence"/>
</dbReference>
<evidence type="ECO:0000313" key="2">
    <source>
        <dbReference type="EMBL" id="PUA80167.1"/>
    </source>
</evidence>
<evidence type="ECO:0000256" key="1">
    <source>
        <dbReference type="SAM" id="Phobius"/>
    </source>
</evidence>
<name>A0A2R7YUS9_9ACTN</name>
<feature type="transmembrane region" description="Helical" evidence="1">
    <location>
        <begin position="103"/>
        <end position="126"/>
    </location>
</feature>
<dbReference type="InterPro" id="IPR046291">
    <property type="entry name" value="DUF6328"/>
</dbReference>
<sequence length="165" mass="17986">MNGPDTKNPDPDDPETLDRNWNELLQELRVTQTGVQILTGFLLTVPFSDRFADLDRLQRTSYLVVMAGAVLTTGLVVAPVAFHRILFRQRERRWLVEAGNRCARVGLMLLGLTSSGALFLVFDVVAGTTAGLVALAVSLVFFVVCWLVVPVVSGVSPTSTAGTRR</sequence>
<proteinExistence type="predicted"/>
<feature type="transmembrane region" description="Helical" evidence="1">
    <location>
        <begin position="62"/>
        <end position="82"/>
    </location>
</feature>
<accession>A0A2R7YUS9</accession>
<keyword evidence="3" id="KW-1185">Reference proteome</keyword>
<feature type="transmembrane region" description="Helical" evidence="1">
    <location>
        <begin position="132"/>
        <end position="155"/>
    </location>
</feature>
<dbReference type="OrthoDB" id="3625784at2"/>